<sequence length="474" mass="52186">MLYHTPTERRHNGRKATMSSGTGTPCALLCTAFTAETTQLATTAGPPTPGSSKTVLIKRKQRVRVRRRQLKDPGSDAQCEHPSFRKLSPPTIESDLDLVSQRPSLMTPSNELAVTNRESQRAEGGTAPGITRSFRSNASLVSPGHHRLTTYVISGLPPVVRGNPHLGFLDRQQSQKDGGKRKEDKLHNTGFRRAWEKRGRKHTFKGFKKMKKERENKACETARDGSERSSSPVAGDRRRCVTYITGKQVSRSSTSISNTNRLPLRPSRLKEAVPTARDGRSIVWPIQPLRAGAGRRDLTLAHPVGRRGREELMKTIRAGAGRRDFILTHSIGRRGRERSQSRFYDALSHTTRILPLRAGVRKAGPHTNALSGAEDTTTKARPHTNALYWEERQREEPTKALSQKSSTLTAGAVMEARQGEAPGAAHLQPAAAFSRVQAAACWSGAHYLPYREQAGWSPPGATPSLSLTHTHLSA</sequence>
<evidence type="ECO:0000256" key="1">
    <source>
        <dbReference type="SAM" id="MobiDB-lite"/>
    </source>
</evidence>
<feature type="region of interest" description="Disordered" evidence="1">
    <location>
        <begin position="1"/>
        <end position="21"/>
    </location>
</feature>
<feature type="compositionally biased region" description="Basic and acidic residues" evidence="1">
    <location>
        <begin position="173"/>
        <end position="187"/>
    </location>
</feature>
<feature type="compositionally biased region" description="Basic and acidic residues" evidence="1">
    <location>
        <begin position="212"/>
        <end position="227"/>
    </location>
</feature>
<keyword evidence="3" id="KW-1185">Reference proteome</keyword>
<name>A0AAE1ALY8_9GAST</name>
<comment type="caution">
    <text evidence="2">The sequence shown here is derived from an EMBL/GenBank/DDBJ whole genome shotgun (WGS) entry which is preliminary data.</text>
</comment>
<protein>
    <submittedName>
        <fullName evidence="2">Uncharacterized protein</fullName>
    </submittedName>
</protein>
<feature type="compositionally biased region" description="Basic and acidic residues" evidence="1">
    <location>
        <begin position="70"/>
        <end position="83"/>
    </location>
</feature>
<dbReference type="Proteomes" id="UP001283361">
    <property type="component" value="Unassembled WGS sequence"/>
</dbReference>
<feature type="compositionally biased region" description="Basic residues" evidence="1">
    <location>
        <begin position="60"/>
        <end position="69"/>
    </location>
</feature>
<gene>
    <name evidence="2" type="ORF">RRG08_030509</name>
</gene>
<feature type="compositionally biased region" description="Basic and acidic residues" evidence="1">
    <location>
        <begin position="1"/>
        <end position="10"/>
    </location>
</feature>
<evidence type="ECO:0000313" key="3">
    <source>
        <dbReference type="Proteomes" id="UP001283361"/>
    </source>
</evidence>
<feature type="region of interest" description="Disordered" evidence="1">
    <location>
        <begin position="363"/>
        <end position="382"/>
    </location>
</feature>
<accession>A0AAE1ALY8</accession>
<dbReference type="EMBL" id="JAWDGP010001578">
    <property type="protein sequence ID" value="KAK3790088.1"/>
    <property type="molecule type" value="Genomic_DNA"/>
</dbReference>
<proteinExistence type="predicted"/>
<feature type="region of interest" description="Disordered" evidence="1">
    <location>
        <begin position="164"/>
        <end position="187"/>
    </location>
</feature>
<organism evidence="2 3">
    <name type="scientific">Elysia crispata</name>
    <name type="common">lettuce slug</name>
    <dbReference type="NCBI Taxonomy" id="231223"/>
    <lineage>
        <taxon>Eukaryota</taxon>
        <taxon>Metazoa</taxon>
        <taxon>Spiralia</taxon>
        <taxon>Lophotrochozoa</taxon>
        <taxon>Mollusca</taxon>
        <taxon>Gastropoda</taxon>
        <taxon>Heterobranchia</taxon>
        <taxon>Euthyneura</taxon>
        <taxon>Panpulmonata</taxon>
        <taxon>Sacoglossa</taxon>
        <taxon>Placobranchoidea</taxon>
        <taxon>Plakobranchidae</taxon>
        <taxon>Elysia</taxon>
    </lineage>
</organism>
<dbReference type="AlphaFoldDB" id="A0AAE1ALY8"/>
<reference evidence="2" key="1">
    <citation type="journal article" date="2023" name="G3 (Bethesda)">
        <title>A reference genome for the long-term kleptoplast-retaining sea slug Elysia crispata morphotype clarki.</title>
        <authorList>
            <person name="Eastman K.E."/>
            <person name="Pendleton A.L."/>
            <person name="Shaikh M.A."/>
            <person name="Suttiyut T."/>
            <person name="Ogas R."/>
            <person name="Tomko P."/>
            <person name="Gavelis G."/>
            <person name="Widhalm J.R."/>
            <person name="Wisecaver J.H."/>
        </authorList>
    </citation>
    <scope>NUCLEOTIDE SEQUENCE</scope>
    <source>
        <strain evidence="2">ECLA1</strain>
    </source>
</reference>
<feature type="region of interest" description="Disordered" evidence="1">
    <location>
        <begin position="60"/>
        <end position="91"/>
    </location>
</feature>
<feature type="region of interest" description="Disordered" evidence="1">
    <location>
        <begin position="209"/>
        <end position="234"/>
    </location>
</feature>
<evidence type="ECO:0000313" key="2">
    <source>
        <dbReference type="EMBL" id="KAK3790088.1"/>
    </source>
</evidence>